<keyword evidence="17" id="KW-1185">Reference proteome</keyword>
<dbReference type="InterPro" id="IPR052496">
    <property type="entry name" value="Orphan_Nuclear_Rcpt"/>
</dbReference>
<dbReference type="InterPro" id="IPR001628">
    <property type="entry name" value="Znf_hrmn_rcpt"/>
</dbReference>
<dbReference type="PRINTS" id="PR00047">
    <property type="entry name" value="STROIDFINGER"/>
</dbReference>
<dbReference type="Proteomes" id="UP000230423">
    <property type="component" value="Unassembled WGS sequence"/>
</dbReference>
<feature type="region of interest" description="Disordered" evidence="13">
    <location>
        <begin position="355"/>
        <end position="377"/>
    </location>
</feature>
<evidence type="ECO:0000256" key="3">
    <source>
        <dbReference type="ARBA" id="ARBA00022723"/>
    </source>
</evidence>
<evidence type="ECO:0000313" key="17">
    <source>
        <dbReference type="Proteomes" id="UP000230423"/>
    </source>
</evidence>
<sequence length="511" mass="57222">MDACRVCGDGNAKTHYGVVTCFGCKGFFRRTLKRPSEYQCRHNGTCVVDRHERNSCRYCRFKKCIEVGMDPKAVRPDRDATGRHYQGRQRRSKLSAEDEGEVDAEWIRKLPVDMRTTLMQIMNIDLMVGSGDGNRDGMAMYPLNFTSIRQLLEDPSVLDGKRTEMRYDSFREVEAGELPAVAHRNLLSAIDWVDHLFDIIDIQNLDDKKGHFPSKIGRGLPVDISHFANRLAERSIDELISPFRRMNIKEEEAALMKAIIIANPYIQGLSSEASEAIADLRDRLQETLYHVVRETHPKEVASSRFGNLLLFIPSVMMLGTVVCDNLEIVDSFGHMPDRLMHDVLQECIAGPTASENMDSNGIAQQPQHPSESNMLHSASSTSIESLCSYPEAYTYSNSGPGLPYNLSSNSLPSTMSNFEVSINGAASMPNLDHMPECDPDYNVTLTPDMYCDMRQAMSMTQAMDASMGVERVQQSNESVPSVPNSPTAESQPSFYIESSRHTFTVTTNVDN</sequence>
<keyword evidence="4 12" id="KW-0863">Zinc-finger</keyword>
<keyword evidence="6 12" id="KW-0805">Transcription regulation</keyword>
<feature type="domain" description="NR LBD" evidence="15">
    <location>
        <begin position="1"/>
        <end position="348"/>
    </location>
</feature>
<dbReference type="GO" id="GO:0003700">
    <property type="term" value="F:DNA-binding transcription factor activity"/>
    <property type="evidence" value="ECO:0007669"/>
    <property type="project" value="InterPro"/>
</dbReference>
<evidence type="ECO:0000256" key="5">
    <source>
        <dbReference type="ARBA" id="ARBA00022833"/>
    </source>
</evidence>
<dbReference type="Pfam" id="PF00104">
    <property type="entry name" value="Hormone_recep"/>
    <property type="match status" value="1"/>
</dbReference>
<dbReference type="InterPro" id="IPR035500">
    <property type="entry name" value="NHR-like_dom_sf"/>
</dbReference>
<evidence type="ECO:0000256" key="2">
    <source>
        <dbReference type="ARBA" id="ARBA00005993"/>
    </source>
</evidence>
<evidence type="ECO:0000256" key="1">
    <source>
        <dbReference type="ARBA" id="ARBA00004123"/>
    </source>
</evidence>
<feature type="region of interest" description="Disordered" evidence="13">
    <location>
        <begin position="75"/>
        <end position="96"/>
    </location>
</feature>
<accession>A0A2G9UKH4</accession>
<comment type="function">
    <text evidence="11">Orphan nuclear receptor.</text>
</comment>
<dbReference type="AlphaFoldDB" id="A0A2G9UKH4"/>
<evidence type="ECO:0000256" key="7">
    <source>
        <dbReference type="ARBA" id="ARBA00023125"/>
    </source>
</evidence>
<dbReference type="Gene3D" id="3.30.50.10">
    <property type="entry name" value="Erythroid Transcription Factor GATA-1, subunit A"/>
    <property type="match status" value="1"/>
</dbReference>
<dbReference type="SUPFAM" id="SSF57716">
    <property type="entry name" value="Glucocorticoid receptor-like (DNA-binding domain)"/>
    <property type="match status" value="1"/>
</dbReference>
<evidence type="ECO:0000256" key="8">
    <source>
        <dbReference type="ARBA" id="ARBA00023163"/>
    </source>
</evidence>
<protein>
    <submittedName>
        <fullName evidence="16">Zinc finger, C4 type</fullName>
    </submittedName>
</protein>
<dbReference type="InterPro" id="IPR013088">
    <property type="entry name" value="Znf_NHR/GATA"/>
</dbReference>
<comment type="similarity">
    <text evidence="2 12">Belongs to the nuclear hormone receptor family.</text>
</comment>
<dbReference type="CDD" id="cd06960">
    <property type="entry name" value="NR_DBD_HNF4A"/>
    <property type="match status" value="1"/>
</dbReference>
<evidence type="ECO:0000256" key="11">
    <source>
        <dbReference type="ARBA" id="ARBA00037512"/>
    </source>
</evidence>
<dbReference type="OrthoDB" id="5854198at2759"/>
<evidence type="ECO:0000256" key="6">
    <source>
        <dbReference type="ARBA" id="ARBA00023015"/>
    </source>
</evidence>
<dbReference type="EMBL" id="KZ346163">
    <property type="protein sequence ID" value="PIO70768.1"/>
    <property type="molecule type" value="Genomic_DNA"/>
</dbReference>
<name>A0A2G9UKH4_TELCI</name>
<evidence type="ECO:0000256" key="13">
    <source>
        <dbReference type="SAM" id="MobiDB-lite"/>
    </source>
</evidence>
<dbReference type="Pfam" id="PF00105">
    <property type="entry name" value="zf-C4"/>
    <property type="match status" value="1"/>
</dbReference>
<comment type="subcellular location">
    <subcellularLocation>
        <location evidence="1 12">Nucleus</location>
    </subcellularLocation>
</comment>
<dbReference type="FunFam" id="3.30.50.10:FF:000030">
    <property type="entry name" value="Nuclear Hormone Receptor family"/>
    <property type="match status" value="1"/>
</dbReference>
<keyword evidence="3 12" id="KW-0479">Metal-binding</keyword>
<dbReference type="PROSITE" id="PS00031">
    <property type="entry name" value="NUCLEAR_REC_DBD_1"/>
    <property type="match status" value="1"/>
</dbReference>
<dbReference type="SUPFAM" id="SSF48508">
    <property type="entry name" value="Nuclear receptor ligand-binding domain"/>
    <property type="match status" value="1"/>
</dbReference>
<keyword evidence="7 12" id="KW-0238">DNA-binding</keyword>
<feature type="compositionally biased region" description="Low complexity" evidence="13">
    <location>
        <begin position="475"/>
        <end position="486"/>
    </location>
</feature>
<dbReference type="SMART" id="SM00430">
    <property type="entry name" value="HOLI"/>
    <property type="match status" value="1"/>
</dbReference>
<feature type="non-terminal residue" evidence="16">
    <location>
        <position position="511"/>
    </location>
</feature>
<evidence type="ECO:0000259" key="15">
    <source>
        <dbReference type="PROSITE" id="PS51843"/>
    </source>
</evidence>
<dbReference type="InterPro" id="IPR049636">
    <property type="entry name" value="HNF4-like_DBD"/>
</dbReference>
<dbReference type="PROSITE" id="PS51843">
    <property type="entry name" value="NR_LBD"/>
    <property type="match status" value="1"/>
</dbReference>
<gene>
    <name evidence="16" type="ORF">TELCIR_07363</name>
</gene>
<dbReference type="InterPro" id="IPR001723">
    <property type="entry name" value="Nuclear_hrmn_rcpt"/>
</dbReference>
<evidence type="ECO:0000313" key="16">
    <source>
        <dbReference type="EMBL" id="PIO70768.1"/>
    </source>
</evidence>
<dbReference type="SMART" id="SM00399">
    <property type="entry name" value="ZnF_C4"/>
    <property type="match status" value="1"/>
</dbReference>
<proteinExistence type="inferred from homology"/>
<evidence type="ECO:0000256" key="12">
    <source>
        <dbReference type="RuleBase" id="RU004334"/>
    </source>
</evidence>
<dbReference type="GO" id="GO:0000978">
    <property type="term" value="F:RNA polymerase II cis-regulatory region sequence-specific DNA binding"/>
    <property type="evidence" value="ECO:0007669"/>
    <property type="project" value="InterPro"/>
</dbReference>
<organism evidence="16 17">
    <name type="scientific">Teladorsagia circumcincta</name>
    <name type="common">Brown stomach worm</name>
    <name type="synonym">Ostertagia circumcincta</name>
    <dbReference type="NCBI Taxonomy" id="45464"/>
    <lineage>
        <taxon>Eukaryota</taxon>
        <taxon>Metazoa</taxon>
        <taxon>Ecdysozoa</taxon>
        <taxon>Nematoda</taxon>
        <taxon>Chromadorea</taxon>
        <taxon>Rhabditida</taxon>
        <taxon>Rhabditina</taxon>
        <taxon>Rhabditomorpha</taxon>
        <taxon>Strongyloidea</taxon>
        <taxon>Trichostrongylidae</taxon>
        <taxon>Teladorsagia</taxon>
    </lineage>
</organism>
<dbReference type="Gene3D" id="1.10.565.10">
    <property type="entry name" value="Retinoid X Receptor"/>
    <property type="match status" value="1"/>
</dbReference>
<keyword evidence="8 12" id="KW-0804">Transcription</keyword>
<evidence type="ECO:0000256" key="4">
    <source>
        <dbReference type="ARBA" id="ARBA00022771"/>
    </source>
</evidence>
<dbReference type="PANTHER" id="PTHR47519">
    <property type="entry name" value="NUCLEAR HORMONE RECEPTOR FAMILY MEMBER NHR-31-RELATED"/>
    <property type="match status" value="1"/>
</dbReference>
<keyword evidence="10 12" id="KW-0539">Nucleus</keyword>
<dbReference type="GO" id="GO:0008270">
    <property type="term" value="F:zinc ion binding"/>
    <property type="evidence" value="ECO:0007669"/>
    <property type="project" value="UniProtKB-KW"/>
</dbReference>
<dbReference type="PRINTS" id="PR00398">
    <property type="entry name" value="STRDHORMONER"/>
</dbReference>
<evidence type="ECO:0000256" key="10">
    <source>
        <dbReference type="ARBA" id="ARBA00023242"/>
    </source>
</evidence>
<reference evidence="16 17" key="1">
    <citation type="submission" date="2015-09" db="EMBL/GenBank/DDBJ databases">
        <title>Draft genome of the parasitic nematode Teladorsagia circumcincta isolate WARC Sus (inbred).</title>
        <authorList>
            <person name="Mitreva M."/>
        </authorList>
    </citation>
    <scope>NUCLEOTIDE SEQUENCE [LARGE SCALE GENOMIC DNA]</scope>
    <source>
        <strain evidence="16 17">S</strain>
    </source>
</reference>
<feature type="region of interest" description="Disordered" evidence="13">
    <location>
        <begin position="468"/>
        <end position="494"/>
    </location>
</feature>
<evidence type="ECO:0000259" key="14">
    <source>
        <dbReference type="PROSITE" id="PS51030"/>
    </source>
</evidence>
<keyword evidence="5 12" id="KW-0862">Zinc</keyword>
<dbReference type="GO" id="GO:0005634">
    <property type="term" value="C:nucleus"/>
    <property type="evidence" value="ECO:0007669"/>
    <property type="project" value="UniProtKB-SubCell"/>
</dbReference>
<keyword evidence="9 12" id="KW-0675">Receptor</keyword>
<feature type="domain" description="Nuclear receptor" evidence="14">
    <location>
        <begin position="1"/>
        <end position="76"/>
    </location>
</feature>
<dbReference type="InterPro" id="IPR000536">
    <property type="entry name" value="Nucl_hrmn_rcpt_lig-bd"/>
</dbReference>
<evidence type="ECO:0000256" key="9">
    <source>
        <dbReference type="ARBA" id="ARBA00023170"/>
    </source>
</evidence>
<dbReference type="PANTHER" id="PTHR47519:SF4">
    <property type="entry name" value="NUCLEAR HORMONE RECEPTOR FAMILY"/>
    <property type="match status" value="1"/>
</dbReference>
<dbReference type="PROSITE" id="PS51030">
    <property type="entry name" value="NUCLEAR_REC_DBD_2"/>
    <property type="match status" value="1"/>
</dbReference>